<evidence type="ECO:0000313" key="2">
    <source>
        <dbReference type="Proteomes" id="UP000764837"/>
    </source>
</evidence>
<gene>
    <name evidence="1" type="ORF">JOD64_002694</name>
</gene>
<dbReference type="Proteomes" id="UP000764837">
    <property type="component" value="Unassembled WGS sequence"/>
</dbReference>
<organism evidence="1 2">
    <name type="scientific">Micromonospora luteifusca</name>
    <dbReference type="NCBI Taxonomy" id="709860"/>
    <lineage>
        <taxon>Bacteria</taxon>
        <taxon>Bacillati</taxon>
        <taxon>Actinomycetota</taxon>
        <taxon>Actinomycetes</taxon>
        <taxon>Micromonosporales</taxon>
        <taxon>Micromonosporaceae</taxon>
        <taxon>Micromonospora</taxon>
    </lineage>
</organism>
<proteinExistence type="predicted"/>
<accession>A0ABS2LTI0</accession>
<evidence type="ECO:0000313" key="1">
    <source>
        <dbReference type="EMBL" id="MBM7491472.1"/>
    </source>
</evidence>
<protein>
    <submittedName>
        <fullName evidence="1">Uncharacterized protein</fullName>
    </submittedName>
</protein>
<dbReference type="RefSeq" id="WP_275581444.1">
    <property type="nucleotide sequence ID" value="NZ_JAFBBP010000001.1"/>
</dbReference>
<sequence>MSGATEVNGLVVPTRRRIHISQEDRTPDLSWTPIMLDLADVRIR</sequence>
<comment type="caution">
    <text evidence="1">The sequence shown here is derived from an EMBL/GenBank/DDBJ whole genome shotgun (WGS) entry which is preliminary data.</text>
</comment>
<keyword evidence="2" id="KW-1185">Reference proteome</keyword>
<name>A0ABS2LTI0_9ACTN</name>
<reference evidence="1 2" key="1">
    <citation type="submission" date="2021-01" db="EMBL/GenBank/DDBJ databases">
        <title>Sequencing the genomes of 1000 actinobacteria strains.</title>
        <authorList>
            <person name="Klenk H.-P."/>
        </authorList>
    </citation>
    <scope>NUCLEOTIDE SEQUENCE [LARGE SCALE GENOMIC DNA]</scope>
    <source>
        <strain evidence="1 2">DSM 100204</strain>
    </source>
</reference>
<dbReference type="EMBL" id="JAFBBP010000001">
    <property type="protein sequence ID" value="MBM7491472.1"/>
    <property type="molecule type" value="Genomic_DNA"/>
</dbReference>